<dbReference type="InterPro" id="IPR027417">
    <property type="entry name" value="P-loop_NTPase"/>
</dbReference>
<evidence type="ECO:0000313" key="9">
    <source>
        <dbReference type="Proteomes" id="UP000191897"/>
    </source>
</evidence>
<dbReference type="EMBL" id="FBWC01000042">
    <property type="protein sequence ID" value="CUX68107.1"/>
    <property type="molecule type" value="Genomic_DNA"/>
</dbReference>
<evidence type="ECO:0000256" key="3">
    <source>
        <dbReference type="ARBA" id="ARBA00022679"/>
    </source>
</evidence>
<feature type="domain" description="KaiC" evidence="7">
    <location>
        <begin position="5"/>
        <end position="234"/>
    </location>
</feature>
<dbReference type="GO" id="GO:0016787">
    <property type="term" value="F:hydrolase activity"/>
    <property type="evidence" value="ECO:0007669"/>
    <property type="project" value="UniProtKB-KW"/>
</dbReference>
<dbReference type="InterPro" id="IPR030665">
    <property type="entry name" value="KaiC"/>
</dbReference>
<evidence type="ECO:0000256" key="4">
    <source>
        <dbReference type="ARBA" id="ARBA00022737"/>
    </source>
</evidence>
<protein>
    <recommendedName>
        <fullName evidence="1">non-specific serine/threonine protein kinase</fullName>
        <ecNumber evidence="1">2.7.11.1</ecNumber>
    </recommendedName>
</protein>
<name>A0A1S7SEW7_AGRTU</name>
<dbReference type="PANTHER" id="PTHR42926:SF1">
    <property type="entry name" value="CIRCADIAN CLOCK OSCILLATOR PROTEIN KAIC 1"/>
    <property type="match status" value="1"/>
</dbReference>
<dbReference type="InterPro" id="IPR010624">
    <property type="entry name" value="KaiC_dom"/>
</dbReference>
<evidence type="ECO:0000256" key="1">
    <source>
        <dbReference type="ARBA" id="ARBA00012513"/>
    </source>
</evidence>
<proteinExistence type="predicted"/>
<dbReference type="CDD" id="cd01124">
    <property type="entry name" value="KaiC-like"/>
    <property type="match status" value="1"/>
</dbReference>
<dbReference type="Pfam" id="PF06745">
    <property type="entry name" value="ATPase"/>
    <property type="match status" value="2"/>
</dbReference>
<dbReference type="GO" id="GO:0004674">
    <property type="term" value="F:protein serine/threonine kinase activity"/>
    <property type="evidence" value="ECO:0007669"/>
    <property type="project" value="UniProtKB-EC"/>
</dbReference>
<evidence type="ECO:0000313" key="8">
    <source>
        <dbReference type="EMBL" id="CUX68107.1"/>
    </source>
</evidence>
<evidence type="ECO:0000256" key="6">
    <source>
        <dbReference type="ARBA" id="ARBA00022801"/>
    </source>
</evidence>
<keyword evidence="5" id="KW-0418">Kinase</keyword>
<dbReference type="AlphaFoldDB" id="A0A1S7SEW7"/>
<dbReference type="SUPFAM" id="SSF52540">
    <property type="entry name" value="P-loop containing nucleoside triphosphate hydrolases"/>
    <property type="match status" value="2"/>
</dbReference>
<evidence type="ECO:0000259" key="7">
    <source>
        <dbReference type="PROSITE" id="PS51146"/>
    </source>
</evidence>
<dbReference type="RefSeq" id="WP_080868171.1">
    <property type="nucleotide sequence ID" value="NZ_LT009733.1"/>
</dbReference>
<organism evidence="8 9">
    <name type="scientific">Agrobacterium tumefaciens str. Kerr 14</name>
    <dbReference type="NCBI Taxonomy" id="1183424"/>
    <lineage>
        <taxon>Bacteria</taxon>
        <taxon>Pseudomonadati</taxon>
        <taxon>Pseudomonadota</taxon>
        <taxon>Alphaproteobacteria</taxon>
        <taxon>Hyphomicrobiales</taxon>
        <taxon>Rhizobiaceae</taxon>
        <taxon>Rhizobium/Agrobacterium group</taxon>
        <taxon>Agrobacterium</taxon>
        <taxon>Agrobacterium tumefaciens complex</taxon>
    </lineage>
</organism>
<gene>
    <name evidence="8" type="primary">kaiC</name>
    <name evidence="8" type="ORF">AGR4C_pb30085</name>
</gene>
<evidence type="ECO:0000256" key="5">
    <source>
        <dbReference type="ARBA" id="ARBA00022777"/>
    </source>
</evidence>
<dbReference type="InterPro" id="IPR003593">
    <property type="entry name" value="AAA+_ATPase"/>
</dbReference>
<keyword evidence="6" id="KW-0378">Hydrolase</keyword>
<feature type="domain" description="KaiC" evidence="7">
    <location>
        <begin position="240"/>
        <end position="473"/>
    </location>
</feature>
<reference evidence="8 9" key="1">
    <citation type="submission" date="2016-01" db="EMBL/GenBank/DDBJ databases">
        <authorList>
            <person name="Oliw E.H."/>
        </authorList>
    </citation>
    <scope>NUCLEOTIDE SEQUENCE [LARGE SCALE GENOMIC DNA]</scope>
    <source>
        <strain evidence="8 9">Kerr 14</strain>
    </source>
</reference>
<dbReference type="SMART" id="SM00382">
    <property type="entry name" value="AAA"/>
    <property type="match status" value="2"/>
</dbReference>
<evidence type="ECO:0000256" key="2">
    <source>
        <dbReference type="ARBA" id="ARBA00022553"/>
    </source>
</evidence>
<keyword evidence="4" id="KW-0677">Repeat</keyword>
<dbReference type="PANTHER" id="PTHR42926">
    <property type="match status" value="1"/>
</dbReference>
<dbReference type="Gene3D" id="3.40.50.300">
    <property type="entry name" value="P-loop containing nucleotide triphosphate hydrolases"/>
    <property type="match status" value="2"/>
</dbReference>
<sequence length="483" mass="51629">MHELSRLSTGIPRLDIILGGGLVEGASYIVQGQPGAGKTILSNQVAFANVARGGKVLYVTLLAETHDRLFQALGTLHFFDRSQLGVSISYVSVFQTLRDEGLSAVVSLIRQEIARQGATLLVFDGLLNASDRADTNLDVKTFVAEVQSQAAFAGCTVLFLTSTRIAEDSPEHTMVDGVIELHNELVGVRTVRRLQVKKSRGSAGLGGYHQFEITSAGLVAYPRLEAILSAEAVNDEPDERQIASGTAGFDAMLGGGLPQSSVTLVFGPSGCGKTSLGLNFLSRASAEEPALHFGFYETPSRLLKKARALGVDLETPINSGALEVIYNPMTENLLDKLGHRLLDAIRARGVKRLLIDGLGGFERAAVHPSRLVEFFAVLTNEIRALGVTTLATWELRDLFGPTVTAPGSEISSLLDNLVMLRHVELESRYKRTISVLKVRDSGYEPVIHELGFGSRGLAVVSALEPVTGATTGVATAIVPETDA</sequence>
<dbReference type="InterPro" id="IPR014774">
    <property type="entry name" value="KaiC-like_dom"/>
</dbReference>
<dbReference type="GO" id="GO:0005524">
    <property type="term" value="F:ATP binding"/>
    <property type="evidence" value="ECO:0007669"/>
    <property type="project" value="InterPro"/>
</dbReference>
<keyword evidence="3" id="KW-0808">Transferase</keyword>
<dbReference type="EC" id="2.7.11.1" evidence="1"/>
<dbReference type="Proteomes" id="UP000191897">
    <property type="component" value="Unassembled WGS sequence"/>
</dbReference>
<dbReference type="InterPro" id="IPR051347">
    <property type="entry name" value="Circadian_clock_KaiC-rel"/>
</dbReference>
<accession>A0A1S7SEW7</accession>
<keyword evidence="2" id="KW-0597">Phosphoprotein</keyword>
<dbReference type="PROSITE" id="PS51146">
    <property type="entry name" value="KAIC"/>
    <property type="match status" value="2"/>
</dbReference>
<dbReference type="PIRSF" id="PIRSF039117">
    <property type="entry name" value="KaiC"/>
    <property type="match status" value="1"/>
</dbReference>